<dbReference type="EMBL" id="BK032645">
    <property type="protein sequence ID" value="DAF52950.1"/>
    <property type="molecule type" value="Genomic_DNA"/>
</dbReference>
<dbReference type="Pfam" id="PF04448">
    <property type="entry name" value="DUF551"/>
    <property type="match status" value="1"/>
</dbReference>
<sequence>MKMSEWISVKDKLPKADGEYIVYAQDENSPSGEGVWYDNVVVVATYFFGEWTWHENGNEYDITDIVTHWMPLPEPPRMEGE</sequence>
<reference evidence="2" key="1">
    <citation type="journal article" date="2021" name="Proc. Natl. Acad. Sci. U.S.A.">
        <title>A Catalog of Tens of Thousands of Viruses from Human Metagenomes Reveals Hidden Associations with Chronic Diseases.</title>
        <authorList>
            <person name="Tisza M.J."/>
            <person name="Buck C.B."/>
        </authorList>
    </citation>
    <scope>NUCLEOTIDE SEQUENCE</scope>
    <source>
        <strain evidence="2">CtPjm15</strain>
    </source>
</reference>
<dbReference type="InterPro" id="IPR007539">
    <property type="entry name" value="DUF551"/>
</dbReference>
<accession>A0A8S5SPR6</accession>
<proteinExistence type="predicted"/>
<evidence type="ECO:0000259" key="1">
    <source>
        <dbReference type="Pfam" id="PF04448"/>
    </source>
</evidence>
<evidence type="ECO:0000313" key="2">
    <source>
        <dbReference type="EMBL" id="DAF52950.1"/>
    </source>
</evidence>
<protein>
    <recommendedName>
        <fullName evidence="1">DUF551 domain-containing protein</fullName>
    </recommendedName>
</protein>
<organism evidence="2">
    <name type="scientific">Phage sp. ctPjm15</name>
    <dbReference type="NCBI Taxonomy" id="2828006"/>
    <lineage>
        <taxon>Viruses</taxon>
    </lineage>
</organism>
<feature type="domain" description="DUF551" evidence="1">
    <location>
        <begin position="5"/>
        <end position="76"/>
    </location>
</feature>
<name>A0A8S5SPR6_9VIRU</name>